<organism evidence="2 3">
    <name type="scientific">Algoriphagus sediminis</name>
    <dbReference type="NCBI Taxonomy" id="3057113"/>
    <lineage>
        <taxon>Bacteria</taxon>
        <taxon>Pseudomonadati</taxon>
        <taxon>Bacteroidota</taxon>
        <taxon>Cytophagia</taxon>
        <taxon>Cytophagales</taxon>
        <taxon>Cyclobacteriaceae</taxon>
        <taxon>Algoriphagus</taxon>
    </lineage>
</organism>
<accession>A0ABT7YHC8</accession>
<evidence type="ECO:0000313" key="2">
    <source>
        <dbReference type="EMBL" id="MDN3205928.1"/>
    </source>
</evidence>
<comment type="caution">
    <text evidence="2">The sequence shown here is derived from an EMBL/GenBank/DDBJ whole genome shotgun (WGS) entry which is preliminary data.</text>
</comment>
<keyword evidence="1" id="KW-0732">Signal</keyword>
<dbReference type="EMBL" id="JAUEPH010000010">
    <property type="protein sequence ID" value="MDN3205928.1"/>
    <property type="molecule type" value="Genomic_DNA"/>
</dbReference>
<name>A0ABT7YHC8_9BACT</name>
<feature type="signal peptide" evidence="1">
    <location>
        <begin position="1"/>
        <end position="18"/>
    </location>
</feature>
<protein>
    <submittedName>
        <fullName evidence="2">Uncharacterized protein</fullName>
    </submittedName>
</protein>
<gene>
    <name evidence="2" type="ORF">QVH07_17370</name>
</gene>
<evidence type="ECO:0000313" key="3">
    <source>
        <dbReference type="Proteomes" id="UP001171916"/>
    </source>
</evidence>
<dbReference type="RefSeq" id="WP_290002992.1">
    <property type="nucleotide sequence ID" value="NZ_JAUEPH010000010.1"/>
</dbReference>
<feature type="chain" id="PRO_5047295941" evidence="1">
    <location>
        <begin position="19"/>
        <end position="373"/>
    </location>
</feature>
<reference evidence="2" key="1">
    <citation type="submission" date="2023-06" db="EMBL/GenBank/DDBJ databases">
        <title>Robiginitalea aurantiacus sp. nov. and Algoriphagus sediminis sp. nov., isolated from coastal sediment.</title>
        <authorList>
            <person name="Zhou Z.Y."/>
            <person name="An J."/>
            <person name="Jia Y.W."/>
            <person name="Du Z.J."/>
        </authorList>
    </citation>
    <scope>NUCLEOTIDE SEQUENCE</scope>
    <source>
        <strain evidence="2">C2-7</strain>
    </source>
</reference>
<keyword evidence="3" id="KW-1185">Reference proteome</keyword>
<dbReference type="Proteomes" id="UP001171916">
    <property type="component" value="Unassembled WGS sequence"/>
</dbReference>
<sequence>MKKLVIFILCLITFHAYSQESFVQMSKSLRLEQIEFDKINKEAKETVFGQPRLNRQKLRDVSLPVTSVTSSNFSRSGDINVSAELGYLLGDFGQTNNPVIQIRGVYTINEKYTTKTVRELIDGTIPDLTAARLESDANIDNVLLGLSDTKLSLEGTYVLPYQVGEYLEDLSRQGTEAKIDYKAGMPNDYWNIGEYNSTPQVQKDLFILSLRSQPLINQGATDFEQFFNEENDEEIDWNDYSFGYEVNKWNYHVSAKYDHFLGQTEDFGGGNEVKYDGFGIFSANGGINFNPCTRGRVELDAGPSLRFGGGTDFGFNLRLGGVYDLTKPEKRLAQGIYSGETKVNYSLTAGASYFRISGGSKLVLGGGFQVNFR</sequence>
<evidence type="ECO:0000256" key="1">
    <source>
        <dbReference type="SAM" id="SignalP"/>
    </source>
</evidence>
<proteinExistence type="predicted"/>